<keyword evidence="1" id="KW-0472">Membrane</keyword>
<dbReference type="Proteomes" id="UP000243376">
    <property type="component" value="Unassembled WGS sequence"/>
</dbReference>
<sequence>MTTLVWWLLIAMVLLSGWYVVAYLVALYHLRERMLLVAAAQWLLVGIGLGSIILNNGTPVLVWVMTPMLIGLALAGIWRRHPRGLALVLRSYPRGTLDILTFRRPVFDLKRRVRTK</sequence>
<organism evidence="2 3">
    <name type="scientific">Chloroflexus aggregans</name>
    <dbReference type="NCBI Taxonomy" id="152260"/>
    <lineage>
        <taxon>Bacteria</taxon>
        <taxon>Bacillati</taxon>
        <taxon>Chloroflexota</taxon>
        <taxon>Chloroflexia</taxon>
        <taxon>Chloroflexales</taxon>
        <taxon>Chloroflexineae</taxon>
        <taxon>Chloroflexaceae</taxon>
        <taxon>Chloroflexus</taxon>
    </lineage>
</organism>
<feature type="transmembrane region" description="Helical" evidence="1">
    <location>
        <begin position="35"/>
        <end position="54"/>
    </location>
</feature>
<dbReference type="AlphaFoldDB" id="A0A2J6XFU7"/>
<name>A0A2J6XFU7_9CHLR</name>
<keyword evidence="1" id="KW-0812">Transmembrane</keyword>
<dbReference type="EMBL" id="PNIQ01000032">
    <property type="protein sequence ID" value="PMP87217.1"/>
    <property type="molecule type" value="Genomic_DNA"/>
</dbReference>
<reference evidence="2 3" key="1">
    <citation type="submission" date="2018-01" db="EMBL/GenBank/DDBJ databases">
        <title>Metagenomic assembled genomes from two thermal pools in the Uzon Caldera, Kamchatka, Russia.</title>
        <authorList>
            <person name="Wilkins L."/>
            <person name="Ettinger C."/>
        </authorList>
    </citation>
    <scope>NUCLEOTIDE SEQUENCE [LARGE SCALE GENOMIC DNA]</scope>
    <source>
        <strain evidence="2">ZAV-02</strain>
    </source>
</reference>
<protein>
    <submittedName>
        <fullName evidence="2">Uncharacterized protein</fullName>
    </submittedName>
</protein>
<feature type="transmembrane region" description="Helical" evidence="1">
    <location>
        <begin position="6"/>
        <end position="28"/>
    </location>
</feature>
<gene>
    <name evidence="2" type="ORF">C0184_00410</name>
</gene>
<feature type="transmembrane region" description="Helical" evidence="1">
    <location>
        <begin position="60"/>
        <end position="78"/>
    </location>
</feature>
<keyword evidence="1" id="KW-1133">Transmembrane helix</keyword>
<evidence type="ECO:0000256" key="1">
    <source>
        <dbReference type="SAM" id="Phobius"/>
    </source>
</evidence>
<evidence type="ECO:0000313" key="3">
    <source>
        <dbReference type="Proteomes" id="UP000243376"/>
    </source>
</evidence>
<accession>A0A2J6XFU7</accession>
<evidence type="ECO:0000313" key="2">
    <source>
        <dbReference type="EMBL" id="PMP87217.1"/>
    </source>
</evidence>
<proteinExistence type="predicted"/>
<comment type="caution">
    <text evidence="2">The sequence shown here is derived from an EMBL/GenBank/DDBJ whole genome shotgun (WGS) entry which is preliminary data.</text>
</comment>